<dbReference type="Proteomes" id="UP000759131">
    <property type="component" value="Unassembled WGS sequence"/>
</dbReference>
<evidence type="ECO:0000256" key="6">
    <source>
        <dbReference type="ARBA" id="ARBA00023002"/>
    </source>
</evidence>
<dbReference type="GO" id="GO:0005782">
    <property type="term" value="C:peroxisomal matrix"/>
    <property type="evidence" value="ECO:0007669"/>
    <property type="project" value="UniProtKB-SubCell"/>
</dbReference>
<dbReference type="SUPFAM" id="SSF51971">
    <property type="entry name" value="Nucleotide-binding domain"/>
    <property type="match status" value="1"/>
</dbReference>
<dbReference type="Gene3D" id="3.30.9.10">
    <property type="entry name" value="D-Amino Acid Oxidase, subunit A, domain 2"/>
    <property type="match status" value="1"/>
</dbReference>
<dbReference type="EMBL" id="CAJPIZ010014199">
    <property type="protein sequence ID" value="CAG2114648.1"/>
    <property type="molecule type" value="Genomic_DNA"/>
</dbReference>
<dbReference type="SUPFAM" id="SSF56112">
    <property type="entry name" value="Protein kinase-like (PK-like)"/>
    <property type="match status" value="1"/>
</dbReference>
<keyword evidence="4" id="KW-0285">Flavoprotein</keyword>
<dbReference type="GO" id="GO:0003884">
    <property type="term" value="F:D-amino-acid oxidase activity"/>
    <property type="evidence" value="ECO:0007669"/>
    <property type="project" value="InterPro"/>
</dbReference>
<dbReference type="InterPro" id="IPR006076">
    <property type="entry name" value="FAD-dep_OxRdtase"/>
</dbReference>
<organism evidence="8">
    <name type="scientific">Medioppia subpectinata</name>
    <dbReference type="NCBI Taxonomy" id="1979941"/>
    <lineage>
        <taxon>Eukaryota</taxon>
        <taxon>Metazoa</taxon>
        <taxon>Ecdysozoa</taxon>
        <taxon>Arthropoda</taxon>
        <taxon>Chelicerata</taxon>
        <taxon>Arachnida</taxon>
        <taxon>Acari</taxon>
        <taxon>Acariformes</taxon>
        <taxon>Sarcoptiformes</taxon>
        <taxon>Oribatida</taxon>
        <taxon>Brachypylina</taxon>
        <taxon>Oppioidea</taxon>
        <taxon>Oppiidae</taxon>
        <taxon>Medioppia</taxon>
    </lineage>
</organism>
<dbReference type="InterPro" id="IPR023209">
    <property type="entry name" value="DAO"/>
</dbReference>
<dbReference type="GO" id="GO:0071949">
    <property type="term" value="F:FAD binding"/>
    <property type="evidence" value="ECO:0007669"/>
    <property type="project" value="InterPro"/>
</dbReference>
<gene>
    <name evidence="8" type="ORF">OSB1V03_LOCUS14614</name>
</gene>
<dbReference type="InterPro" id="IPR011009">
    <property type="entry name" value="Kinase-like_dom_sf"/>
</dbReference>
<evidence type="ECO:0000256" key="3">
    <source>
        <dbReference type="ARBA" id="ARBA00006730"/>
    </source>
</evidence>
<dbReference type="Pfam" id="PF01633">
    <property type="entry name" value="Choline_kinase"/>
    <property type="match status" value="1"/>
</dbReference>
<evidence type="ECO:0000259" key="7">
    <source>
        <dbReference type="Pfam" id="PF01266"/>
    </source>
</evidence>
<dbReference type="Pfam" id="PF01266">
    <property type="entry name" value="DAO"/>
    <property type="match status" value="1"/>
</dbReference>
<dbReference type="PANTHER" id="PTHR11530:SF11">
    <property type="entry name" value="D-ASPARTATE OXIDASE"/>
    <property type="match status" value="1"/>
</dbReference>
<accession>A0A7R9L3M7</accession>
<dbReference type="GO" id="GO:0019478">
    <property type="term" value="P:D-amino acid catabolic process"/>
    <property type="evidence" value="ECO:0007669"/>
    <property type="project" value="TreeGrafter"/>
</dbReference>
<name>A0A7R9L3M7_9ACAR</name>
<keyword evidence="9" id="KW-1185">Reference proteome</keyword>
<sequence length="543" mass="62329">MPRLSDNVEESDRNTVIEKCEQYLGGIWKRDNFTVSRFSDGFFNKIFYCKQNVANNTNDLTDCERKAVVVKMALEDEFFLYSPFISTINTLLLSKSGLAPKVLGIFPNGMICEYIESRSYNHLDDENPAIVTLLAQKLAKFHSLESPIPRDGTHRWLDVVFDEYFREGMFDGIKSKQMIDIINSSPHECLKGANLGEEMSWVRDAITSAPKILVLSHCDFNRGNILIQQNGSQVDLFFIDFDFTSHNYRGIDLGRYFSSWKHKDPHFGADPFPTDQQMTPFIDAYIQESDRLTGNEFSKNVLNSRHEKRLREGMTSAVVLIENIPNIEITVISEEFTPNTTGDGSAGLIYPYLPGKTDPKRVRRWVRDTMSYLRDHFVSPNPGKLGIGLMSLYMLFDERVDAYKRSECDEEMINCRDMTPQEMNLFPRKWTKGIFVTSYYAECAKLLPFLMQEFKSKGGRVIQKRVNDIKELIGKYDIVINCTGVEANKCCSDKKVHPIRGQVYRVYAPWIRHGVMAGDYYILPNSDTVVLGGTKQADNWSRE</sequence>
<comment type="subcellular location">
    <subcellularLocation>
        <location evidence="2">Peroxisome matrix</location>
    </subcellularLocation>
</comment>
<evidence type="ECO:0000256" key="2">
    <source>
        <dbReference type="ARBA" id="ARBA00004253"/>
    </source>
</evidence>
<comment type="similarity">
    <text evidence="3">Belongs to the DAMOX/DASOX family.</text>
</comment>
<protein>
    <recommendedName>
        <fullName evidence="7">FAD dependent oxidoreductase domain-containing protein</fullName>
    </recommendedName>
</protein>
<dbReference type="AlphaFoldDB" id="A0A7R9L3M7"/>
<proteinExistence type="inferred from homology"/>
<feature type="domain" description="FAD dependent oxidoreductase" evidence="7">
    <location>
        <begin position="313"/>
        <end position="540"/>
    </location>
</feature>
<comment type="cofactor">
    <cofactor evidence="1">
        <name>FAD</name>
        <dbReference type="ChEBI" id="CHEBI:57692"/>
    </cofactor>
</comment>
<evidence type="ECO:0000313" key="8">
    <source>
        <dbReference type="EMBL" id="CAD7634218.1"/>
    </source>
</evidence>
<dbReference type="EMBL" id="OC868774">
    <property type="protein sequence ID" value="CAD7634218.1"/>
    <property type="molecule type" value="Genomic_DNA"/>
</dbReference>
<reference evidence="8" key="1">
    <citation type="submission" date="2020-11" db="EMBL/GenBank/DDBJ databases">
        <authorList>
            <person name="Tran Van P."/>
        </authorList>
    </citation>
    <scope>NUCLEOTIDE SEQUENCE</scope>
</reference>
<dbReference type="Gene3D" id="3.90.1200.10">
    <property type="match status" value="1"/>
</dbReference>
<evidence type="ECO:0000256" key="4">
    <source>
        <dbReference type="ARBA" id="ARBA00022630"/>
    </source>
</evidence>
<evidence type="ECO:0000313" key="9">
    <source>
        <dbReference type="Proteomes" id="UP000759131"/>
    </source>
</evidence>
<evidence type="ECO:0000256" key="5">
    <source>
        <dbReference type="ARBA" id="ARBA00022827"/>
    </source>
</evidence>
<keyword evidence="5" id="KW-0274">FAD</keyword>
<dbReference type="Gene3D" id="3.30.200.20">
    <property type="entry name" value="Phosphorylase Kinase, domain 1"/>
    <property type="match status" value="1"/>
</dbReference>
<keyword evidence="6" id="KW-0560">Oxidoreductase</keyword>
<feature type="non-terminal residue" evidence="8">
    <location>
        <position position="543"/>
    </location>
</feature>
<dbReference type="OrthoDB" id="5796092at2759"/>
<dbReference type="Gene3D" id="3.40.50.720">
    <property type="entry name" value="NAD(P)-binding Rossmann-like Domain"/>
    <property type="match status" value="1"/>
</dbReference>
<evidence type="ECO:0000256" key="1">
    <source>
        <dbReference type="ARBA" id="ARBA00001974"/>
    </source>
</evidence>
<dbReference type="PANTHER" id="PTHR11530">
    <property type="entry name" value="D-AMINO ACID OXIDASE"/>
    <property type="match status" value="1"/>
</dbReference>